<dbReference type="PANTHER" id="PTHR12732">
    <property type="entry name" value="UNCHARACTERIZED PROTEASOME COMPONENT REGION PCI-CONTAINING"/>
    <property type="match status" value="1"/>
</dbReference>
<dbReference type="FunCoup" id="A0A1Q3BJZ6">
    <property type="interactions" value="3161"/>
</dbReference>
<dbReference type="AlphaFoldDB" id="A0A1Q3BJZ6"/>
<dbReference type="SMART" id="SM00753">
    <property type="entry name" value="PAM"/>
    <property type="match status" value="1"/>
</dbReference>
<dbReference type="GO" id="GO:0070390">
    <property type="term" value="C:transcription export complex 2"/>
    <property type="evidence" value="ECO:0007669"/>
    <property type="project" value="TreeGrafter"/>
</dbReference>
<dbReference type="GO" id="GO:0016973">
    <property type="term" value="P:poly(A)+ mRNA export from nucleus"/>
    <property type="evidence" value="ECO:0007669"/>
    <property type="project" value="TreeGrafter"/>
</dbReference>
<evidence type="ECO:0000259" key="1">
    <source>
        <dbReference type="PROSITE" id="PS50250"/>
    </source>
</evidence>
<dbReference type="OrthoDB" id="10252687at2759"/>
<dbReference type="InterPro" id="IPR036388">
    <property type="entry name" value="WH-like_DNA-bd_sf"/>
</dbReference>
<dbReference type="Pfam" id="PF01399">
    <property type="entry name" value="PCI"/>
    <property type="match status" value="1"/>
</dbReference>
<dbReference type="PROSITE" id="PS50250">
    <property type="entry name" value="PCI"/>
    <property type="match status" value="1"/>
</dbReference>
<dbReference type="EMBL" id="BDDD01000628">
    <property type="protein sequence ID" value="GAV68321.1"/>
    <property type="molecule type" value="Genomic_DNA"/>
</dbReference>
<proteinExistence type="predicted"/>
<dbReference type="GO" id="GO:0006368">
    <property type="term" value="P:transcription elongation by RNA polymerase II"/>
    <property type="evidence" value="ECO:0007669"/>
    <property type="project" value="TreeGrafter"/>
</dbReference>
<organism evidence="2 3">
    <name type="scientific">Cephalotus follicularis</name>
    <name type="common">Albany pitcher plant</name>
    <dbReference type="NCBI Taxonomy" id="3775"/>
    <lineage>
        <taxon>Eukaryota</taxon>
        <taxon>Viridiplantae</taxon>
        <taxon>Streptophyta</taxon>
        <taxon>Embryophyta</taxon>
        <taxon>Tracheophyta</taxon>
        <taxon>Spermatophyta</taxon>
        <taxon>Magnoliopsida</taxon>
        <taxon>eudicotyledons</taxon>
        <taxon>Gunneridae</taxon>
        <taxon>Pentapetalae</taxon>
        <taxon>rosids</taxon>
        <taxon>fabids</taxon>
        <taxon>Oxalidales</taxon>
        <taxon>Cephalotaceae</taxon>
        <taxon>Cephalotus</taxon>
    </lineage>
</organism>
<dbReference type="InParanoid" id="A0A1Q3BJZ6"/>
<dbReference type="STRING" id="3775.A0A1Q3BJZ6"/>
<accession>A0A1Q3BJZ6</accession>
<evidence type="ECO:0000313" key="2">
    <source>
        <dbReference type="EMBL" id="GAV68321.1"/>
    </source>
</evidence>
<evidence type="ECO:0000313" key="3">
    <source>
        <dbReference type="Proteomes" id="UP000187406"/>
    </source>
</evidence>
<dbReference type="FunFam" id="1.10.10.10:FF:000333">
    <property type="entry name" value="enhanced ethylene response protein 5"/>
    <property type="match status" value="1"/>
</dbReference>
<dbReference type="GO" id="GO:0003690">
    <property type="term" value="F:double-stranded DNA binding"/>
    <property type="evidence" value="ECO:0007669"/>
    <property type="project" value="InterPro"/>
</dbReference>
<dbReference type="PANTHER" id="PTHR12732:SF0">
    <property type="entry name" value="PCI DOMAIN-CONTAINING PROTEIN 2"/>
    <property type="match status" value="1"/>
</dbReference>
<name>A0A1Q3BJZ6_CEPFO</name>
<feature type="domain" description="PCI" evidence="1">
    <location>
        <begin position="210"/>
        <end position="396"/>
    </location>
</feature>
<dbReference type="Gene3D" id="1.10.10.10">
    <property type="entry name" value="Winged helix-like DNA-binding domain superfamily/Winged helix DNA-binding domain"/>
    <property type="match status" value="1"/>
</dbReference>
<gene>
    <name evidence="2" type="ORF">CFOL_v3_11824</name>
</gene>
<keyword evidence="3" id="KW-1185">Reference proteome</keyword>
<dbReference type="Proteomes" id="UP000187406">
    <property type="component" value="Unassembled WGS sequence"/>
</dbReference>
<comment type="caution">
    <text evidence="2">The sequence shown here is derived from an EMBL/GenBank/DDBJ whole genome shotgun (WGS) entry which is preliminary data.</text>
</comment>
<reference evidence="3" key="1">
    <citation type="submission" date="2016-04" db="EMBL/GenBank/DDBJ databases">
        <title>Cephalotus genome sequencing.</title>
        <authorList>
            <person name="Fukushima K."/>
            <person name="Hasebe M."/>
            <person name="Fang X."/>
        </authorList>
    </citation>
    <scope>NUCLEOTIDE SEQUENCE [LARGE SCALE GENOMIC DNA]</scope>
    <source>
        <strain evidence="3">cv. St1</strain>
    </source>
</reference>
<dbReference type="GO" id="GO:0000973">
    <property type="term" value="P:post-transcriptional tethering of RNA polymerase II gene DNA at nuclear periphery"/>
    <property type="evidence" value="ECO:0007669"/>
    <property type="project" value="TreeGrafter"/>
</dbReference>
<dbReference type="InterPro" id="IPR045114">
    <property type="entry name" value="Csn12-like"/>
</dbReference>
<protein>
    <submittedName>
        <fullName evidence="2">PCI domain-containing protein</fullName>
    </submittedName>
</protein>
<sequence length="407" mass="47052">MSHLRMGEAHRRITEYLNRFYDGVSSQDGASLRELLSLSSNSNYLLSVADALDTFQDANRLIDNFSDFLGPLFRSLHSLRLNNLLDSYTNFEKAANAFIQEFRNWEWTWALDPLFVIVYQLRVLAERADRELASNGKSPEKLKAAGSFLMKVFGVLAGKGPKRVGALYVTCQLFKIYFKLGTVHLCRSVIRSIETAKIFDFEEFPEGDKVTYMYYTGRLEVFNENFPAADHKLSNALMHCNPCSEANIRMILKYLIPVKLSIGILPNDWLLKKYNLVEYRNVVQALRKGDLRLLRHALQEHEHQLLRSGVYLVLEKLELQVYQRLFKKIYIIQKQRDPTKAHQMKLEVIVKALTWLEMDMDVDEVECIVSILIYKNLVKGYFAHKSKVVVLSKQDPFPKLNGKPVNS</sequence>
<dbReference type="InterPro" id="IPR000717">
    <property type="entry name" value="PCI_dom"/>
</dbReference>
<dbReference type="GO" id="GO:0003723">
    <property type="term" value="F:RNA binding"/>
    <property type="evidence" value="ECO:0007669"/>
    <property type="project" value="InterPro"/>
</dbReference>